<name>A0AAP0JQR0_9MAGN</name>
<keyword evidence="3" id="KW-1185">Reference proteome</keyword>
<dbReference type="InterPro" id="IPR029026">
    <property type="entry name" value="tRNA_m1G_MTases_N"/>
</dbReference>
<comment type="similarity">
    <text evidence="1">Belongs to the class IV-like SAM-binding methyltransferase superfamily.</text>
</comment>
<dbReference type="Gene3D" id="3.40.1280.10">
    <property type="match status" value="1"/>
</dbReference>
<comment type="caution">
    <text evidence="2">The sequence shown here is derived from an EMBL/GenBank/DDBJ whole genome shotgun (WGS) entry which is preliminary data.</text>
</comment>
<dbReference type="EMBL" id="JBBNAE010000003">
    <property type="protein sequence ID" value="KAK9137252.1"/>
    <property type="molecule type" value="Genomic_DNA"/>
</dbReference>
<dbReference type="Pfam" id="PF02598">
    <property type="entry name" value="Methyltrn_RNA_3"/>
    <property type="match status" value="1"/>
</dbReference>
<evidence type="ECO:0000313" key="2">
    <source>
        <dbReference type="EMBL" id="KAK9137252.1"/>
    </source>
</evidence>
<dbReference type="InterPro" id="IPR003750">
    <property type="entry name" value="Put_MeTrfase-C9orf114-like"/>
</dbReference>
<dbReference type="Proteomes" id="UP001417504">
    <property type="component" value="Unassembled WGS sequence"/>
</dbReference>
<organism evidence="2 3">
    <name type="scientific">Stephania japonica</name>
    <dbReference type="NCBI Taxonomy" id="461633"/>
    <lineage>
        <taxon>Eukaryota</taxon>
        <taxon>Viridiplantae</taxon>
        <taxon>Streptophyta</taxon>
        <taxon>Embryophyta</taxon>
        <taxon>Tracheophyta</taxon>
        <taxon>Spermatophyta</taxon>
        <taxon>Magnoliopsida</taxon>
        <taxon>Ranunculales</taxon>
        <taxon>Menispermaceae</taxon>
        <taxon>Menispermoideae</taxon>
        <taxon>Cissampelideae</taxon>
        <taxon>Stephania</taxon>
    </lineage>
</organism>
<dbReference type="PANTHER" id="PTHR12150:SF13">
    <property type="entry name" value="METHYLTRANSFERASE C9ORF114-RELATED"/>
    <property type="match status" value="1"/>
</dbReference>
<protein>
    <submittedName>
        <fullName evidence="2">Uncharacterized protein</fullName>
    </submittedName>
</protein>
<reference evidence="2 3" key="1">
    <citation type="submission" date="2024-01" db="EMBL/GenBank/DDBJ databases">
        <title>Genome assemblies of Stephania.</title>
        <authorList>
            <person name="Yang L."/>
        </authorList>
    </citation>
    <scope>NUCLEOTIDE SEQUENCE [LARGE SCALE GENOMIC DNA]</scope>
    <source>
        <strain evidence="2">QJT</strain>
        <tissue evidence="2">Leaf</tissue>
    </source>
</reference>
<evidence type="ECO:0000313" key="3">
    <source>
        <dbReference type="Proteomes" id="UP001417504"/>
    </source>
</evidence>
<gene>
    <name evidence="2" type="ORF">Sjap_007846</name>
</gene>
<dbReference type="AlphaFoldDB" id="A0AAP0JQR0"/>
<sequence length="60" mass="6322">MNGDHSVKGGYDHAIGTSEHGTIVNSTDLTIPKFSHLLIAFGGLAGLEESIEEDDSLKVP</sequence>
<proteinExistence type="inferred from homology"/>
<accession>A0AAP0JQR0</accession>
<dbReference type="PANTHER" id="PTHR12150">
    <property type="entry name" value="CLASS IV SAM-BINDING METHYLTRANSFERASE-RELATED"/>
    <property type="match status" value="1"/>
</dbReference>
<evidence type="ECO:0000256" key="1">
    <source>
        <dbReference type="ARBA" id="ARBA00009841"/>
    </source>
</evidence>